<dbReference type="PANTHER" id="PTHR43476:SF3">
    <property type="entry name" value="FAD-BINDING MONOOXYGENASE"/>
    <property type="match status" value="1"/>
</dbReference>
<dbReference type="Pfam" id="PF01494">
    <property type="entry name" value="FAD_binding_3"/>
    <property type="match status" value="1"/>
</dbReference>
<feature type="region of interest" description="Disordered" evidence="2">
    <location>
        <begin position="1"/>
        <end position="25"/>
    </location>
</feature>
<evidence type="ECO:0000259" key="3">
    <source>
        <dbReference type="Pfam" id="PF01494"/>
    </source>
</evidence>
<dbReference type="Gene3D" id="3.30.70.2450">
    <property type="match status" value="1"/>
</dbReference>
<dbReference type="GO" id="GO:0071949">
    <property type="term" value="F:FAD binding"/>
    <property type="evidence" value="ECO:0007669"/>
    <property type="project" value="InterPro"/>
</dbReference>
<evidence type="ECO:0000256" key="2">
    <source>
        <dbReference type="SAM" id="MobiDB-lite"/>
    </source>
</evidence>
<evidence type="ECO:0000256" key="1">
    <source>
        <dbReference type="ARBA" id="ARBA00023002"/>
    </source>
</evidence>
<dbReference type="InterPro" id="IPR002938">
    <property type="entry name" value="FAD-bd"/>
</dbReference>
<evidence type="ECO:0000313" key="5">
    <source>
        <dbReference type="Proteomes" id="UP000247811"/>
    </source>
</evidence>
<dbReference type="Gene3D" id="3.50.50.60">
    <property type="entry name" value="FAD/NAD(P)-binding domain"/>
    <property type="match status" value="1"/>
</dbReference>
<dbReference type="PRINTS" id="PR00420">
    <property type="entry name" value="RNGMNOXGNASE"/>
</dbReference>
<keyword evidence="5" id="KW-1185">Reference proteome</keyword>
<dbReference type="PANTHER" id="PTHR43476">
    <property type="entry name" value="3-(3-HYDROXY-PHENYL)PROPIONATE/3-HYDROXYCINNAMIC ACID HYDROXYLASE"/>
    <property type="match status" value="1"/>
</dbReference>
<protein>
    <submittedName>
        <fullName evidence="4">3-(3-hydroxy-phenyl)propionate hydroxylase</fullName>
    </submittedName>
</protein>
<feature type="domain" description="FAD-binding" evidence="3">
    <location>
        <begin position="38"/>
        <end position="381"/>
    </location>
</feature>
<name>A0A318HDP5_9BURK</name>
<evidence type="ECO:0000313" key="4">
    <source>
        <dbReference type="EMBL" id="PXW97586.1"/>
    </source>
</evidence>
<keyword evidence="1" id="KW-0560">Oxidoreductase</keyword>
<dbReference type="NCBIfam" id="NF004829">
    <property type="entry name" value="PRK06183.1-3"/>
    <property type="match status" value="1"/>
</dbReference>
<dbReference type="EMBL" id="QJJS01000004">
    <property type="protein sequence ID" value="PXW97586.1"/>
    <property type="molecule type" value="Genomic_DNA"/>
</dbReference>
<dbReference type="Proteomes" id="UP000247811">
    <property type="component" value="Unassembled WGS sequence"/>
</dbReference>
<organism evidence="4 5">
    <name type="scientific">Sphaerotilus hippei</name>
    <dbReference type="NCBI Taxonomy" id="744406"/>
    <lineage>
        <taxon>Bacteria</taxon>
        <taxon>Pseudomonadati</taxon>
        <taxon>Pseudomonadota</taxon>
        <taxon>Betaproteobacteria</taxon>
        <taxon>Burkholderiales</taxon>
        <taxon>Sphaerotilaceae</taxon>
        <taxon>Sphaerotilus</taxon>
    </lineage>
</organism>
<proteinExistence type="predicted"/>
<dbReference type="OrthoDB" id="3443359at2"/>
<reference evidence="4 5" key="1">
    <citation type="submission" date="2018-05" db="EMBL/GenBank/DDBJ databases">
        <title>Genomic Encyclopedia of Type Strains, Phase IV (KMG-IV): sequencing the most valuable type-strain genomes for metagenomic binning, comparative biology and taxonomic classification.</title>
        <authorList>
            <person name="Goeker M."/>
        </authorList>
    </citation>
    <scope>NUCLEOTIDE SEQUENCE [LARGE SCALE GENOMIC DNA]</scope>
    <source>
        <strain evidence="4 5">DSM 566</strain>
    </source>
</reference>
<dbReference type="SUPFAM" id="SSF51905">
    <property type="entry name" value="FAD/NAD(P)-binding domain"/>
    <property type="match status" value="1"/>
</dbReference>
<accession>A0A318HDP5</accession>
<gene>
    <name evidence="4" type="ORF">C7444_104189</name>
</gene>
<comment type="caution">
    <text evidence="4">The sequence shown here is derived from an EMBL/GenBank/DDBJ whole genome shotgun (WGS) entry which is preliminary data.</text>
</comment>
<dbReference type="GO" id="GO:0019622">
    <property type="term" value="P:3-(3-hydroxy)phenylpropionate catabolic process"/>
    <property type="evidence" value="ECO:0007669"/>
    <property type="project" value="TreeGrafter"/>
</dbReference>
<dbReference type="GO" id="GO:0008688">
    <property type="term" value="F:3-(3-hydroxyphenyl)propionate hydroxylase activity"/>
    <property type="evidence" value="ECO:0007669"/>
    <property type="project" value="TreeGrafter"/>
</dbReference>
<dbReference type="AlphaFoldDB" id="A0A318HDP5"/>
<sequence length="530" mass="57461">MATDPTSAGPAPGRSQAAPHPLGGSGVVPDGRGAELFDVAITGFGPAGAVAAALLGQAGLKVWVGDRLPDVHEIPRAIALDHEIMRVFQQIGVIDAIAPYFEPFTNSEYFGVDGQLIRRMTMVAPPYPQGYTPSLVFTQPPVERALRARVAELPSVTVALSTEVRQLRQDADGVTLDISCSDGSPARVRARWALACDGGASGLRGQLGIGLVDLDFDEPWLVVDVLANEQGLAKLPATSVQYCEPERPCTYVIGPANHRRWEISLKDGEDPREAATPERTWALLSRWLTPEDGTLWRQSSYRFHALVAERWRAGRAFIAGDAAHMQPPFLGQGMCQGVRDVANLCWKLISVARGEVQGKAAERLLDSYGAERQAHVRELTTRIKAVGAVICERDPVRARARDARLLAECGGVVRDTPRQDVLPPLETGLIHPTPGAGTLFPQPRLADGTLMDRRHGCGWRLVSDGRLPADALPGLALIDLVHEPEADAVVATWLHRHGVHAALVRPDHYTYGTAADRAGLDRLLDAWQRR</sequence>
<dbReference type="InterPro" id="IPR050631">
    <property type="entry name" value="PheA/TfdB_FAD_monoxygenase"/>
</dbReference>
<dbReference type="InterPro" id="IPR036188">
    <property type="entry name" value="FAD/NAD-bd_sf"/>
</dbReference>